<evidence type="ECO:0000259" key="3">
    <source>
        <dbReference type="Pfam" id="PF13476"/>
    </source>
</evidence>
<dbReference type="RefSeq" id="WP_146604631.1">
    <property type="nucleotide sequence ID" value="NZ_NPEX01000302.1"/>
</dbReference>
<feature type="compositionally biased region" description="Low complexity" evidence="2">
    <location>
        <begin position="268"/>
        <end position="279"/>
    </location>
</feature>
<feature type="region of interest" description="Disordered" evidence="2">
    <location>
        <begin position="265"/>
        <end position="285"/>
    </location>
</feature>
<dbReference type="InterPro" id="IPR027417">
    <property type="entry name" value="P-loop_NTPase"/>
</dbReference>
<dbReference type="AlphaFoldDB" id="A0A327KV75"/>
<protein>
    <recommendedName>
        <fullName evidence="3">Rad50/SbcC-type AAA domain-containing protein</fullName>
    </recommendedName>
</protein>
<organism evidence="4 5">
    <name type="scientific">Rhodoplanes roseus</name>
    <dbReference type="NCBI Taxonomy" id="29409"/>
    <lineage>
        <taxon>Bacteria</taxon>
        <taxon>Pseudomonadati</taxon>
        <taxon>Pseudomonadota</taxon>
        <taxon>Alphaproteobacteria</taxon>
        <taxon>Hyphomicrobiales</taxon>
        <taxon>Nitrobacteraceae</taxon>
        <taxon>Rhodoplanes</taxon>
    </lineage>
</organism>
<name>A0A327KV75_9BRAD</name>
<dbReference type="Gene3D" id="3.40.50.300">
    <property type="entry name" value="P-loop containing nucleotide triphosphate hydrolases"/>
    <property type="match status" value="1"/>
</dbReference>
<proteinExistence type="predicted"/>
<evidence type="ECO:0000256" key="1">
    <source>
        <dbReference type="SAM" id="Coils"/>
    </source>
</evidence>
<comment type="caution">
    <text evidence="4">The sequence shown here is derived from an EMBL/GenBank/DDBJ whole genome shotgun (WGS) entry which is preliminary data.</text>
</comment>
<dbReference type="PANTHER" id="PTHR32114">
    <property type="entry name" value="ABC TRANSPORTER ABCH.3"/>
    <property type="match status" value="1"/>
</dbReference>
<dbReference type="GO" id="GO:0016887">
    <property type="term" value="F:ATP hydrolysis activity"/>
    <property type="evidence" value="ECO:0007669"/>
    <property type="project" value="InterPro"/>
</dbReference>
<keyword evidence="1" id="KW-0175">Coiled coil</keyword>
<dbReference type="Pfam" id="PF13476">
    <property type="entry name" value="AAA_23"/>
    <property type="match status" value="1"/>
</dbReference>
<evidence type="ECO:0000256" key="2">
    <source>
        <dbReference type="SAM" id="MobiDB-lite"/>
    </source>
</evidence>
<keyword evidence="5" id="KW-1185">Reference proteome</keyword>
<feature type="non-terminal residue" evidence="4">
    <location>
        <position position="350"/>
    </location>
</feature>
<dbReference type="EMBL" id="NPEX01000302">
    <property type="protein sequence ID" value="RAI39238.1"/>
    <property type="molecule type" value="Genomic_DNA"/>
</dbReference>
<accession>A0A327KV75</accession>
<dbReference type="SUPFAM" id="SSF52540">
    <property type="entry name" value="P-loop containing nucleoside triphosphate hydrolases"/>
    <property type="match status" value="1"/>
</dbReference>
<feature type="domain" description="Rad50/SbcC-type AAA" evidence="3">
    <location>
        <begin position="8"/>
        <end position="311"/>
    </location>
</feature>
<dbReference type="PANTHER" id="PTHR32114:SF2">
    <property type="entry name" value="ABC TRANSPORTER ABCH.3"/>
    <property type="match status" value="1"/>
</dbReference>
<dbReference type="Proteomes" id="UP000249130">
    <property type="component" value="Unassembled WGS sequence"/>
</dbReference>
<dbReference type="OrthoDB" id="7069379at2"/>
<dbReference type="InterPro" id="IPR038729">
    <property type="entry name" value="Rad50/SbcC_AAA"/>
</dbReference>
<feature type="coiled-coil region" evidence="1">
    <location>
        <begin position="209"/>
        <end position="236"/>
    </location>
</feature>
<gene>
    <name evidence="4" type="ORF">CH341_26235</name>
</gene>
<reference evidence="4 5" key="1">
    <citation type="submission" date="2017-07" db="EMBL/GenBank/DDBJ databases">
        <title>Draft Genome Sequences of Select Purple Nonsulfur Bacteria.</title>
        <authorList>
            <person name="Lasarre B."/>
            <person name="Mckinlay J.B."/>
        </authorList>
    </citation>
    <scope>NUCLEOTIDE SEQUENCE [LARGE SCALE GENOMIC DNA]</scope>
    <source>
        <strain evidence="4 5">DSM 5909</strain>
    </source>
</reference>
<evidence type="ECO:0000313" key="5">
    <source>
        <dbReference type="Proteomes" id="UP000249130"/>
    </source>
</evidence>
<evidence type="ECO:0000313" key="4">
    <source>
        <dbReference type="EMBL" id="RAI39238.1"/>
    </source>
</evidence>
<dbReference type="GO" id="GO:0006302">
    <property type="term" value="P:double-strand break repair"/>
    <property type="evidence" value="ECO:0007669"/>
    <property type="project" value="InterPro"/>
</dbReference>
<sequence>MIITHLAVDGVGRFRSRHVIRGLGPGLNLLCAPNEAGKSTLFRALHLALFGRHSSKTVDVRTLETRGAELPACVEVGFNRGGADYLVKKSFLRSAGAKLFKNGTLVADGRSADEAVWTALDLTPGTSTAEEAAFGLLWVRQGQSFLQAEPSDGTKALLSRVIEAEVGEVLGGERGERVRKSVDEKLALDETAKGQAKTGGAWKTALDRRAAAQATLADLRATLAALEADRTSLAEKLRERETLADPAGMAQLRADRDAALLEREQTAKAEQAAQQAETEQAQRELGFDRARKRHEELVALDQRIAKTREKIAGLTRRLAEQTAACAAQAATLAAQEQALGTLATRWAEAE</sequence>